<dbReference type="SUPFAM" id="SSF57850">
    <property type="entry name" value="RING/U-box"/>
    <property type="match status" value="1"/>
</dbReference>
<evidence type="ECO:0000259" key="7">
    <source>
        <dbReference type="PROSITE" id="PS50089"/>
    </source>
</evidence>
<feature type="domain" description="RING-type" evidence="7">
    <location>
        <begin position="306"/>
        <end position="360"/>
    </location>
</feature>
<feature type="region of interest" description="Disordered" evidence="6">
    <location>
        <begin position="139"/>
        <end position="158"/>
    </location>
</feature>
<dbReference type="PROSITE" id="PS50089">
    <property type="entry name" value="ZF_RING_2"/>
    <property type="match status" value="1"/>
</dbReference>
<dbReference type="AlphaFoldDB" id="A0A7S3QYC3"/>
<dbReference type="GO" id="GO:0061630">
    <property type="term" value="F:ubiquitin protein ligase activity"/>
    <property type="evidence" value="ECO:0007669"/>
    <property type="project" value="InterPro"/>
</dbReference>
<dbReference type="PROSITE" id="PS00518">
    <property type="entry name" value="ZF_RING_1"/>
    <property type="match status" value="1"/>
</dbReference>
<organism evidence="9">
    <name type="scientific">Dunaliella tertiolecta</name>
    <name type="common">Green alga</name>
    <dbReference type="NCBI Taxonomy" id="3047"/>
    <lineage>
        <taxon>Eukaryota</taxon>
        <taxon>Viridiplantae</taxon>
        <taxon>Chlorophyta</taxon>
        <taxon>core chlorophytes</taxon>
        <taxon>Chlorophyceae</taxon>
        <taxon>CS clade</taxon>
        <taxon>Chlamydomonadales</taxon>
        <taxon>Dunaliellaceae</taxon>
        <taxon>Dunaliella</taxon>
    </lineage>
</organism>
<dbReference type="InterPro" id="IPR001841">
    <property type="entry name" value="Znf_RING"/>
</dbReference>
<dbReference type="Pfam" id="PF14634">
    <property type="entry name" value="zf-RING_5"/>
    <property type="match status" value="1"/>
</dbReference>
<dbReference type="CDD" id="cd16521">
    <property type="entry name" value="RING-HC_MKRN"/>
    <property type="match status" value="1"/>
</dbReference>
<dbReference type="SUPFAM" id="SSF90229">
    <property type="entry name" value="CCCH zinc finger"/>
    <property type="match status" value="1"/>
</dbReference>
<keyword evidence="4 5" id="KW-0862">Zinc</keyword>
<dbReference type="InterPro" id="IPR017907">
    <property type="entry name" value="Znf_RING_CS"/>
</dbReference>
<dbReference type="SMART" id="SM00356">
    <property type="entry name" value="ZnF_C3H1"/>
    <property type="match status" value="4"/>
</dbReference>
<dbReference type="PANTHER" id="PTHR11224:SF10">
    <property type="entry name" value="IP09428P-RELATED"/>
    <property type="match status" value="1"/>
</dbReference>
<evidence type="ECO:0000256" key="5">
    <source>
        <dbReference type="PROSITE-ProRule" id="PRU00723"/>
    </source>
</evidence>
<evidence type="ECO:0008006" key="10">
    <source>
        <dbReference type="Google" id="ProtNLM"/>
    </source>
</evidence>
<gene>
    <name evidence="9" type="ORF">DTER00134_LOCUS12270</name>
</gene>
<dbReference type="InterPro" id="IPR013083">
    <property type="entry name" value="Znf_RING/FYVE/PHD"/>
</dbReference>
<feature type="zinc finger region" description="C3H1-type" evidence="5">
    <location>
        <begin position="236"/>
        <end position="264"/>
    </location>
</feature>
<keyword evidence="3 5" id="KW-0863">Zinc-finger</keyword>
<dbReference type="Pfam" id="PF14608">
    <property type="entry name" value="zf-CCCH_2"/>
    <property type="match status" value="2"/>
</dbReference>
<dbReference type="Gene3D" id="4.10.1000.10">
    <property type="entry name" value="Zinc finger, CCCH-type"/>
    <property type="match status" value="1"/>
</dbReference>
<name>A0A7S3QYC3_DUNTE</name>
<evidence type="ECO:0000256" key="3">
    <source>
        <dbReference type="ARBA" id="ARBA00022771"/>
    </source>
</evidence>
<feature type="domain" description="C3H1-type" evidence="8">
    <location>
        <begin position="33"/>
        <end position="60"/>
    </location>
</feature>
<feature type="domain" description="C3H1-type" evidence="8">
    <location>
        <begin position="236"/>
        <end position="264"/>
    </location>
</feature>
<feature type="zinc finger region" description="C3H1-type" evidence="5">
    <location>
        <begin position="389"/>
        <end position="418"/>
    </location>
</feature>
<evidence type="ECO:0000256" key="4">
    <source>
        <dbReference type="ARBA" id="ARBA00022833"/>
    </source>
</evidence>
<feature type="compositionally biased region" description="Low complexity" evidence="6">
    <location>
        <begin position="66"/>
        <end position="77"/>
    </location>
</feature>
<evidence type="ECO:0000256" key="2">
    <source>
        <dbReference type="ARBA" id="ARBA00022723"/>
    </source>
</evidence>
<feature type="compositionally biased region" description="Acidic residues" evidence="6">
    <location>
        <begin position="139"/>
        <end position="150"/>
    </location>
</feature>
<feature type="domain" description="C3H1-type" evidence="8">
    <location>
        <begin position="6"/>
        <end position="32"/>
    </location>
</feature>
<proteinExistence type="predicted"/>
<sequence>MESARPQSAVLCKFFMHGACRNPQCRFSHQMSDMPSLVCKYYLQGCCKYGEGCRYDHVRPTWSRSPSQAPAAPAARTLPPPVAGRQPHVSAWDRGGPHQQQQQQEEEQSPLESPLQLPNHLEEEDGEAWDYYDAEGEEWYGEGDEDEDGDAWQYYDDQGDDEYWDGCGEEEWEPGEEFSGQAGSEMCMQSILSGLEQGLDGVGSREGSREAAQEAEDDDDGDACAVPVALAGPMEPAEIELCPWFALRGHCPQKKRCERIHGDECEVCHKMAIHPYNAQAAAAHREECARRHNKLQARLLSAEIECAICYDKVLSAPDPRDRRFGLLSCDHPFCLKCIRGWRATSTADVDTAVRTCPVCRTPCFFITPSGVWPTSAEEKEEIVNNYKKRLSTIDCQYFAQGEGTCPFGSSCFYKHAYPDGTLAPRNNVRRARDSEGTGHVMGQIRLSAFFDSPAAQRLLRH</sequence>
<keyword evidence="2 5" id="KW-0479">Metal-binding</keyword>
<feature type="zinc finger region" description="C3H1-type" evidence="5">
    <location>
        <begin position="6"/>
        <end position="32"/>
    </location>
</feature>
<accession>A0A7S3QYC3</accession>
<keyword evidence="1" id="KW-0808">Transferase</keyword>
<evidence type="ECO:0000256" key="1">
    <source>
        <dbReference type="ARBA" id="ARBA00022679"/>
    </source>
</evidence>
<dbReference type="InterPro" id="IPR000571">
    <property type="entry name" value="Znf_CCCH"/>
</dbReference>
<protein>
    <recommendedName>
        <fullName evidence="10">RING-type E3 ubiquitin transferase</fullName>
    </recommendedName>
</protein>
<feature type="domain" description="C3H1-type" evidence="8">
    <location>
        <begin position="389"/>
        <end position="418"/>
    </location>
</feature>
<dbReference type="InterPro" id="IPR036855">
    <property type="entry name" value="Znf_CCCH_sf"/>
</dbReference>
<dbReference type="PROSITE" id="PS50103">
    <property type="entry name" value="ZF_C3H1"/>
    <property type="match status" value="4"/>
</dbReference>
<dbReference type="EMBL" id="HBIP01020647">
    <property type="protein sequence ID" value="CAE0497197.1"/>
    <property type="molecule type" value="Transcribed_RNA"/>
</dbReference>
<dbReference type="GO" id="GO:0000209">
    <property type="term" value="P:protein polyubiquitination"/>
    <property type="evidence" value="ECO:0007669"/>
    <property type="project" value="InterPro"/>
</dbReference>
<feature type="region of interest" description="Disordered" evidence="6">
    <location>
        <begin position="198"/>
        <end position="222"/>
    </location>
</feature>
<evidence type="ECO:0000256" key="6">
    <source>
        <dbReference type="SAM" id="MobiDB-lite"/>
    </source>
</evidence>
<dbReference type="PANTHER" id="PTHR11224">
    <property type="entry name" value="MAKORIN-RELATED"/>
    <property type="match status" value="1"/>
</dbReference>
<feature type="zinc finger region" description="C3H1-type" evidence="5">
    <location>
        <begin position="33"/>
        <end position="60"/>
    </location>
</feature>
<reference evidence="9" key="1">
    <citation type="submission" date="2021-01" db="EMBL/GenBank/DDBJ databases">
        <authorList>
            <person name="Corre E."/>
            <person name="Pelletier E."/>
            <person name="Niang G."/>
            <person name="Scheremetjew M."/>
            <person name="Finn R."/>
            <person name="Kale V."/>
            <person name="Holt S."/>
            <person name="Cochrane G."/>
            <person name="Meng A."/>
            <person name="Brown T."/>
            <person name="Cohen L."/>
        </authorList>
    </citation>
    <scope>NUCLEOTIDE SEQUENCE</scope>
    <source>
        <strain evidence="9">CCMP1320</strain>
    </source>
</reference>
<dbReference type="SMART" id="SM00184">
    <property type="entry name" value="RING"/>
    <property type="match status" value="1"/>
</dbReference>
<dbReference type="InterPro" id="IPR045072">
    <property type="entry name" value="MKRN-like"/>
</dbReference>
<feature type="compositionally biased region" description="Acidic residues" evidence="6">
    <location>
        <begin position="213"/>
        <end position="222"/>
    </location>
</feature>
<dbReference type="Gene3D" id="3.30.40.10">
    <property type="entry name" value="Zinc/RING finger domain, C3HC4 (zinc finger)"/>
    <property type="match status" value="1"/>
</dbReference>
<evidence type="ECO:0000259" key="8">
    <source>
        <dbReference type="PROSITE" id="PS50103"/>
    </source>
</evidence>
<feature type="region of interest" description="Disordered" evidence="6">
    <location>
        <begin position="62"/>
        <end position="114"/>
    </location>
</feature>
<dbReference type="GO" id="GO:0008270">
    <property type="term" value="F:zinc ion binding"/>
    <property type="evidence" value="ECO:0007669"/>
    <property type="project" value="UniProtKB-KW"/>
</dbReference>
<evidence type="ECO:0000313" key="9">
    <source>
        <dbReference type="EMBL" id="CAE0497197.1"/>
    </source>
</evidence>